<feature type="lipid moiety-binding region" description="N-palmitoyl cysteine" evidence="3">
    <location>
        <position position="28"/>
    </location>
</feature>
<keyword evidence="3" id="KW-0449">Lipoprotein</keyword>
<feature type="lipid moiety-binding region" description="S-diacylglycerol cysteine" evidence="3">
    <location>
        <position position="28"/>
    </location>
</feature>
<protein>
    <submittedName>
        <fullName evidence="5">Lipocalin</fullName>
    </submittedName>
</protein>
<evidence type="ECO:0000256" key="2">
    <source>
        <dbReference type="PIRNR" id="PIRNR036893"/>
    </source>
</evidence>
<evidence type="ECO:0000313" key="6">
    <source>
        <dbReference type="Proteomes" id="UP000279275"/>
    </source>
</evidence>
<keyword evidence="3" id="KW-0564">Palmitate</keyword>
<dbReference type="Pfam" id="PF08212">
    <property type="entry name" value="Lipocalin_2"/>
    <property type="match status" value="1"/>
</dbReference>
<feature type="chain" id="PRO_5017856404" evidence="2">
    <location>
        <begin position="26"/>
        <end position="207"/>
    </location>
</feature>
<evidence type="ECO:0000256" key="3">
    <source>
        <dbReference type="PIRSR" id="PIRSR036893-52"/>
    </source>
</evidence>
<dbReference type="InterPro" id="IPR022271">
    <property type="entry name" value="Lipocalin_ApoD"/>
</dbReference>
<dbReference type="PANTHER" id="PTHR10612">
    <property type="entry name" value="APOLIPOPROTEIN D"/>
    <property type="match status" value="1"/>
</dbReference>
<dbReference type="InterPro" id="IPR047202">
    <property type="entry name" value="Lipocalin_Blc-like_dom"/>
</dbReference>
<dbReference type="AlphaFoldDB" id="A0A3M2KRR7"/>
<dbReference type="SUPFAM" id="SSF50814">
    <property type="entry name" value="Lipocalins"/>
    <property type="match status" value="1"/>
</dbReference>
<reference evidence="5 6" key="1">
    <citation type="submission" date="2018-10" db="EMBL/GenBank/DDBJ databases">
        <title>Isolation from cow dung.</title>
        <authorList>
            <person name="Ling L."/>
        </authorList>
    </citation>
    <scope>NUCLEOTIDE SEQUENCE [LARGE SCALE GENOMIC DNA]</scope>
    <source>
        <strain evidence="5 6">NEAU-LL90</strain>
    </source>
</reference>
<dbReference type="InterPro" id="IPR000566">
    <property type="entry name" value="Lipocln_cytosolic_FA-bd_dom"/>
</dbReference>
<keyword evidence="2" id="KW-0732">Signal</keyword>
<name>A0A3M2KRR7_9NOCA</name>
<evidence type="ECO:0000259" key="4">
    <source>
        <dbReference type="Pfam" id="PF08212"/>
    </source>
</evidence>
<dbReference type="GO" id="GO:0006950">
    <property type="term" value="P:response to stress"/>
    <property type="evidence" value="ECO:0007669"/>
    <property type="project" value="UniProtKB-ARBA"/>
</dbReference>
<proteinExistence type="inferred from homology"/>
<dbReference type="InterPro" id="IPR012674">
    <property type="entry name" value="Calycin"/>
</dbReference>
<gene>
    <name evidence="5" type="ORF">EBN03_32860</name>
</gene>
<organism evidence="5 6">
    <name type="scientific">Nocardia stercoris</name>
    <dbReference type="NCBI Taxonomy" id="2483361"/>
    <lineage>
        <taxon>Bacteria</taxon>
        <taxon>Bacillati</taxon>
        <taxon>Actinomycetota</taxon>
        <taxon>Actinomycetes</taxon>
        <taxon>Mycobacteriales</taxon>
        <taxon>Nocardiaceae</taxon>
        <taxon>Nocardia</taxon>
    </lineage>
</organism>
<comment type="caution">
    <text evidence="5">The sequence shown here is derived from an EMBL/GenBank/DDBJ whole genome shotgun (WGS) entry which is preliminary data.</text>
</comment>
<keyword evidence="6" id="KW-1185">Reference proteome</keyword>
<dbReference type="OrthoDB" id="594739at2"/>
<sequence>MKVRNTIRGATVTAATLATLTAASAVVCAVPLLGAPPQPVPALDLGRYLGTWNQLAAVPQFFSLSCARDTQARYDLDPAGNVTVDNTCTTWAGTPNHISGTATVTDPVTDAQLHVSFPGVPTQDQLEGPTNYIVTALDSDYSWAVVTDPARLSGFVLSRAAELSATQWDRIRSAITAAGMDPCVYLTSPTTGGIETIEPVCGLRPAT</sequence>
<dbReference type="Proteomes" id="UP000279275">
    <property type="component" value="Unassembled WGS sequence"/>
</dbReference>
<evidence type="ECO:0000256" key="1">
    <source>
        <dbReference type="ARBA" id="ARBA00006889"/>
    </source>
</evidence>
<dbReference type="RefSeq" id="WP_122192072.1">
    <property type="nucleotide sequence ID" value="NZ_RFFH01000031.1"/>
</dbReference>
<evidence type="ECO:0000313" key="5">
    <source>
        <dbReference type="EMBL" id="RMI27771.1"/>
    </source>
</evidence>
<dbReference type="PIRSF" id="PIRSF036893">
    <property type="entry name" value="Lipocalin_ApoD"/>
    <property type="match status" value="1"/>
</dbReference>
<feature type="signal peptide" evidence="2">
    <location>
        <begin position="1"/>
        <end position="25"/>
    </location>
</feature>
<dbReference type="Gene3D" id="2.40.128.20">
    <property type="match status" value="1"/>
</dbReference>
<feature type="domain" description="Lipocalin/cytosolic fatty-acid binding" evidence="4">
    <location>
        <begin position="43"/>
        <end position="183"/>
    </location>
</feature>
<dbReference type="EMBL" id="RFFH01000031">
    <property type="protein sequence ID" value="RMI27771.1"/>
    <property type="molecule type" value="Genomic_DNA"/>
</dbReference>
<accession>A0A3M2KRR7</accession>
<dbReference type="PANTHER" id="PTHR10612:SF34">
    <property type="entry name" value="APOLIPOPROTEIN D"/>
    <property type="match status" value="1"/>
</dbReference>
<comment type="similarity">
    <text evidence="1 2">Belongs to the calycin superfamily. Lipocalin family.</text>
</comment>
<dbReference type="CDD" id="cd19438">
    <property type="entry name" value="lipocalin_Blc-like"/>
    <property type="match status" value="1"/>
</dbReference>